<keyword evidence="3" id="KW-1185">Reference proteome</keyword>
<evidence type="ECO:0000313" key="2">
    <source>
        <dbReference type="EMBL" id="KAG5479180.1"/>
    </source>
</evidence>
<name>A0A836KQM9_9TRYP</name>
<evidence type="ECO:0000313" key="3">
    <source>
        <dbReference type="Proteomes" id="UP000674143"/>
    </source>
</evidence>
<comment type="caution">
    <text evidence="2">The sequence shown here is derived from an EMBL/GenBank/DDBJ whole genome shotgun (WGS) entry which is preliminary data.</text>
</comment>
<dbReference type="GeneID" id="92357748"/>
<gene>
    <name evidence="2" type="ORF">LSCM4_01769</name>
</gene>
<organism evidence="2 3">
    <name type="scientific">Leishmania orientalis</name>
    <dbReference type="NCBI Taxonomy" id="2249476"/>
    <lineage>
        <taxon>Eukaryota</taxon>
        <taxon>Discoba</taxon>
        <taxon>Euglenozoa</taxon>
        <taxon>Kinetoplastea</taxon>
        <taxon>Metakinetoplastina</taxon>
        <taxon>Trypanosomatida</taxon>
        <taxon>Trypanosomatidae</taxon>
        <taxon>Leishmaniinae</taxon>
        <taxon>Leishmania</taxon>
    </lineage>
</organism>
<dbReference type="RefSeq" id="XP_067063273.1">
    <property type="nucleotide sequence ID" value="XM_067203814.1"/>
</dbReference>
<dbReference type="KEGG" id="loi:92357748"/>
<dbReference type="Proteomes" id="UP000674143">
    <property type="component" value="Chromosome 22"/>
</dbReference>
<feature type="compositionally biased region" description="Low complexity" evidence="1">
    <location>
        <begin position="275"/>
        <end position="291"/>
    </location>
</feature>
<reference evidence="2 3" key="1">
    <citation type="submission" date="2021-02" db="EMBL/GenBank/DDBJ databases">
        <title>Leishmania (Mundinia) orientalis Genome sequencing and assembly.</title>
        <authorList>
            <person name="Almutairi H."/>
            <person name="Gatherer D."/>
        </authorList>
    </citation>
    <scope>NUCLEOTIDE SEQUENCE [LARGE SCALE GENOMIC DNA]</scope>
    <source>
        <strain evidence="2">LSCM4</strain>
    </source>
</reference>
<evidence type="ECO:0000256" key="1">
    <source>
        <dbReference type="SAM" id="MobiDB-lite"/>
    </source>
</evidence>
<proteinExistence type="predicted"/>
<sequence>MSAHSVEGHSGLLPDAQQEHHDQEAKLQPPSQPARVPVQVCAHESRSLSPMAKRNRSEGRAPADVSAGGMVELDLEADADLQWAARASATVVLRDDLTSTADVPDAGAAAVVDVSGSTLGVETDVTGVSDETLAEPDRATAFECADEKCAVALSASAQETSHDAQPLQSTPYAEREDAPTQPFQLGSGTAETHSALQSAGEEVVAPSPSALTDRLAHESQAEVMNGSGVAARHSDTIDTESASQFQTDGRGSRDTGTETAADMPKATETPLSIPEEGASGSRRSSRLSEAATPPPSQAAVDEHPRAAGKHLTIAGDVAPQLLS</sequence>
<accession>A0A836KQM9</accession>
<feature type="region of interest" description="Disordered" evidence="1">
    <location>
        <begin position="1"/>
        <end position="65"/>
    </location>
</feature>
<dbReference type="EMBL" id="JAFHLR010000022">
    <property type="protein sequence ID" value="KAG5479180.1"/>
    <property type="molecule type" value="Genomic_DNA"/>
</dbReference>
<feature type="region of interest" description="Disordered" evidence="1">
    <location>
        <begin position="156"/>
        <end position="209"/>
    </location>
</feature>
<feature type="compositionally biased region" description="Polar residues" evidence="1">
    <location>
        <begin position="181"/>
        <end position="197"/>
    </location>
</feature>
<dbReference type="AlphaFoldDB" id="A0A836KQM9"/>
<feature type="compositionally biased region" description="Polar residues" evidence="1">
    <location>
        <begin position="239"/>
        <end position="249"/>
    </location>
</feature>
<protein>
    <submittedName>
        <fullName evidence="2">Uncharacterized protein</fullName>
    </submittedName>
</protein>
<feature type="region of interest" description="Disordered" evidence="1">
    <location>
        <begin position="227"/>
        <end position="323"/>
    </location>
</feature>